<dbReference type="KEGG" id="psez:HME7025_00818"/>
<protein>
    <submittedName>
        <fullName evidence="2">Uncharacterized protein</fullName>
    </submittedName>
</protein>
<evidence type="ECO:0000313" key="3">
    <source>
        <dbReference type="Proteomes" id="UP000245468"/>
    </source>
</evidence>
<feature type="chain" id="PRO_5015465564" evidence="1">
    <location>
        <begin position="22"/>
        <end position="32"/>
    </location>
</feature>
<evidence type="ECO:0000313" key="2">
    <source>
        <dbReference type="EMBL" id="AWL08689.1"/>
    </source>
</evidence>
<name>A0A2S2DTR2_9BACT</name>
<dbReference type="AlphaFoldDB" id="A0A2S2DTR2"/>
<keyword evidence="1" id="KW-0732">Signal</keyword>
<feature type="signal peptide" evidence="1">
    <location>
        <begin position="1"/>
        <end position="21"/>
    </location>
</feature>
<keyword evidence="3" id="KW-1185">Reference proteome</keyword>
<organism evidence="2 3">
    <name type="scientific">Aquirufa nivalisilvae</name>
    <dbReference type="NCBI Taxonomy" id="2516557"/>
    <lineage>
        <taxon>Bacteria</taxon>
        <taxon>Pseudomonadati</taxon>
        <taxon>Bacteroidota</taxon>
        <taxon>Cytophagia</taxon>
        <taxon>Cytophagales</taxon>
        <taxon>Flectobacillaceae</taxon>
        <taxon>Aquirufa</taxon>
    </lineage>
</organism>
<dbReference type="Proteomes" id="UP000245468">
    <property type="component" value="Chromosome"/>
</dbReference>
<accession>A0A2S2DTR2</accession>
<evidence type="ECO:0000256" key="1">
    <source>
        <dbReference type="SAM" id="SignalP"/>
    </source>
</evidence>
<reference evidence="3" key="1">
    <citation type="submission" date="2018-05" db="EMBL/GenBank/DDBJ databases">
        <title>Pseudarcicella sp. HME7025 Genome sequencing and assembly.</title>
        <authorList>
            <person name="Kim H."/>
            <person name="Kang H."/>
            <person name="Joh K."/>
        </authorList>
    </citation>
    <scope>NUCLEOTIDE SEQUENCE [LARGE SCALE GENOMIC DNA]</scope>
    <source>
        <strain evidence="3">HME7025</strain>
    </source>
</reference>
<dbReference type="EMBL" id="CP029346">
    <property type="protein sequence ID" value="AWL08689.1"/>
    <property type="molecule type" value="Genomic_DNA"/>
</dbReference>
<proteinExistence type="predicted"/>
<sequence length="32" mass="3517">MKKAILILITAIIFCPQYSNAQNNTAATLGFF</sequence>
<gene>
    <name evidence="2" type="ORF">HME7025_00818</name>
</gene>